<sequence length="205" mass="23902">MGYDFFDARRLVDPSRPPSWSKILAVQSQLPYYDWVFWNDADTIITNPDISLENILNAAIGHSDFWASPDLVVTEDFNGVNAGVFFFRRSKWSERFLDTWWNQTSFVRFGSTISGDNTALKHLISNLPPKEQLDHVRTSPMQCLFNSYPWLPTWKNAYRLMSSPLKTWKGVYSNGDFMVHLAGLDEKKKWADRMLDELKAKRRLI</sequence>
<dbReference type="PANTHER" id="PTHR31306">
    <property type="entry name" value="ALPHA-1,6-MANNOSYLTRANSFERASE MNN11-RELATED"/>
    <property type="match status" value="1"/>
</dbReference>
<evidence type="ECO:0000313" key="8">
    <source>
        <dbReference type="Proteomes" id="UP000797356"/>
    </source>
</evidence>
<evidence type="ECO:0000256" key="5">
    <source>
        <dbReference type="ARBA" id="ARBA00022968"/>
    </source>
</evidence>
<keyword evidence="4" id="KW-0808">Transferase</keyword>
<dbReference type="InterPro" id="IPR008630">
    <property type="entry name" value="Glyco_trans_34"/>
</dbReference>
<name>A0A8K0N533_COCNU</name>
<dbReference type="GO" id="GO:0016757">
    <property type="term" value="F:glycosyltransferase activity"/>
    <property type="evidence" value="ECO:0007669"/>
    <property type="project" value="UniProtKB-KW"/>
</dbReference>
<organism evidence="7 8">
    <name type="scientific">Cocos nucifera</name>
    <name type="common">Coconut palm</name>
    <dbReference type="NCBI Taxonomy" id="13894"/>
    <lineage>
        <taxon>Eukaryota</taxon>
        <taxon>Viridiplantae</taxon>
        <taxon>Streptophyta</taxon>
        <taxon>Embryophyta</taxon>
        <taxon>Tracheophyta</taxon>
        <taxon>Spermatophyta</taxon>
        <taxon>Magnoliopsida</taxon>
        <taxon>Liliopsida</taxon>
        <taxon>Arecaceae</taxon>
        <taxon>Arecoideae</taxon>
        <taxon>Cocoseae</taxon>
        <taxon>Attaleinae</taxon>
        <taxon>Cocos</taxon>
    </lineage>
</organism>
<gene>
    <name evidence="7" type="ORF">COCNU_07G010040</name>
</gene>
<keyword evidence="3 7" id="KW-0328">Glycosyltransferase</keyword>
<evidence type="ECO:0000256" key="3">
    <source>
        <dbReference type="ARBA" id="ARBA00022676"/>
    </source>
</evidence>
<dbReference type="Proteomes" id="UP000797356">
    <property type="component" value="Chromosome 7"/>
</dbReference>
<evidence type="ECO:0000256" key="1">
    <source>
        <dbReference type="ARBA" id="ARBA00004323"/>
    </source>
</evidence>
<dbReference type="AlphaFoldDB" id="A0A8K0N533"/>
<evidence type="ECO:0000313" key="7">
    <source>
        <dbReference type="EMBL" id="KAG1354892.1"/>
    </source>
</evidence>
<keyword evidence="8" id="KW-1185">Reference proteome</keyword>
<keyword evidence="5" id="KW-0735">Signal-anchor</keyword>
<dbReference type="PANTHER" id="PTHR31306:SF4">
    <property type="entry name" value="ALPHA-1,2-GALACTOSYLTRANSFERASE"/>
    <property type="match status" value="1"/>
</dbReference>
<protein>
    <submittedName>
        <fullName evidence="7">Galactomannan galactosyltransferase 1</fullName>
    </submittedName>
</protein>
<evidence type="ECO:0000256" key="4">
    <source>
        <dbReference type="ARBA" id="ARBA00022679"/>
    </source>
</evidence>
<evidence type="ECO:0000256" key="6">
    <source>
        <dbReference type="ARBA" id="ARBA00023034"/>
    </source>
</evidence>
<proteinExistence type="inferred from homology"/>
<evidence type="ECO:0000256" key="2">
    <source>
        <dbReference type="ARBA" id="ARBA00005664"/>
    </source>
</evidence>
<keyword evidence="5" id="KW-0812">Transmembrane</keyword>
<dbReference type="InterPro" id="IPR029044">
    <property type="entry name" value="Nucleotide-diphossugar_trans"/>
</dbReference>
<keyword evidence="6" id="KW-0333">Golgi apparatus</keyword>
<dbReference type="EMBL" id="CM017878">
    <property type="protein sequence ID" value="KAG1354892.1"/>
    <property type="molecule type" value="Genomic_DNA"/>
</dbReference>
<dbReference type="GO" id="GO:0006487">
    <property type="term" value="P:protein N-linked glycosylation"/>
    <property type="evidence" value="ECO:0007669"/>
    <property type="project" value="TreeGrafter"/>
</dbReference>
<comment type="caution">
    <text evidence="7">The sequence shown here is derived from an EMBL/GenBank/DDBJ whole genome shotgun (WGS) entry which is preliminary data.</text>
</comment>
<dbReference type="OrthoDB" id="407658at2759"/>
<accession>A0A8K0N533</accession>
<comment type="similarity">
    <text evidence="2">Belongs to the glycosyltransferase 34 family.</text>
</comment>
<dbReference type="SUPFAM" id="SSF53448">
    <property type="entry name" value="Nucleotide-diphospho-sugar transferases"/>
    <property type="match status" value="1"/>
</dbReference>
<dbReference type="GO" id="GO:0000139">
    <property type="term" value="C:Golgi membrane"/>
    <property type="evidence" value="ECO:0007669"/>
    <property type="project" value="UniProtKB-SubCell"/>
</dbReference>
<dbReference type="Gene3D" id="3.90.550.10">
    <property type="entry name" value="Spore Coat Polysaccharide Biosynthesis Protein SpsA, Chain A"/>
    <property type="match status" value="1"/>
</dbReference>
<comment type="subcellular location">
    <subcellularLocation>
        <location evidence="1">Golgi apparatus membrane</location>
        <topology evidence="1">Single-pass type II membrane protein</topology>
    </subcellularLocation>
</comment>
<dbReference type="Pfam" id="PF05637">
    <property type="entry name" value="Glyco_transf_34"/>
    <property type="match status" value="1"/>
</dbReference>
<reference evidence="7" key="2">
    <citation type="submission" date="2019-07" db="EMBL/GenBank/DDBJ databases">
        <authorList>
            <person name="Yang Y."/>
            <person name="Bocs S."/>
            <person name="Baudouin L."/>
        </authorList>
    </citation>
    <scope>NUCLEOTIDE SEQUENCE</scope>
    <source>
        <tissue evidence="7">Spear leaf of Hainan Tall coconut</tissue>
    </source>
</reference>
<reference evidence="7" key="1">
    <citation type="journal article" date="2017" name="Gigascience">
        <title>The genome draft of coconut (Cocos nucifera).</title>
        <authorList>
            <person name="Xiao Y."/>
            <person name="Xu P."/>
            <person name="Fan H."/>
            <person name="Baudouin L."/>
            <person name="Xia W."/>
            <person name="Bocs S."/>
            <person name="Xu J."/>
            <person name="Li Q."/>
            <person name="Guo A."/>
            <person name="Zhou L."/>
            <person name="Li J."/>
            <person name="Wu Y."/>
            <person name="Ma Z."/>
            <person name="Armero A."/>
            <person name="Issali A.E."/>
            <person name="Liu N."/>
            <person name="Peng M."/>
            <person name="Yang Y."/>
        </authorList>
    </citation>
    <scope>NUCLEOTIDE SEQUENCE</scope>
    <source>
        <tissue evidence="7">Spear leaf of Hainan Tall coconut</tissue>
    </source>
</reference>